<reference evidence="1 2" key="1">
    <citation type="journal article" date="2012" name="Gene">
        <title>Sequence of Leptospira santarosai serovar Shermani genome and prediction of virulence-associated genes.</title>
        <authorList>
            <person name="Chou L.F."/>
            <person name="Chen Y.T."/>
            <person name="Lu C.W."/>
            <person name="Ko Y.C."/>
            <person name="Tang C.Y."/>
            <person name="Pan M.J."/>
            <person name="Tian Y.C."/>
            <person name="Chiu C.H."/>
            <person name="Hung C.C."/>
            <person name="Yang C.W."/>
        </authorList>
    </citation>
    <scope>NUCLEOTIDE SEQUENCE [LARGE SCALE GENOMIC DNA]</scope>
    <source>
        <strain evidence="1">LT 821</strain>
    </source>
</reference>
<sequence>MDQVDILLFGRITYELIQVIGLTAIADDPVIEIKMNEPIRIVFSKTLEKVKWKNVILIYNNIKKK</sequence>
<dbReference type="EMBL" id="CP006694">
    <property type="protein sequence ID" value="EKT85297.1"/>
    <property type="molecule type" value="Genomic_DNA"/>
</dbReference>
<name>K8Y3L2_9LEPT</name>
<dbReference type="Proteomes" id="UP000035800">
    <property type="component" value="Chromosome I"/>
</dbReference>
<organism evidence="1 2">
    <name type="scientific">Leptospira santarosai serovar Shermani str. LT 821</name>
    <dbReference type="NCBI Taxonomy" id="758847"/>
    <lineage>
        <taxon>Bacteria</taxon>
        <taxon>Pseudomonadati</taxon>
        <taxon>Spirochaetota</taxon>
        <taxon>Spirochaetia</taxon>
        <taxon>Leptospirales</taxon>
        <taxon>Leptospiraceae</taxon>
        <taxon>Leptospira</taxon>
    </lineage>
</organism>
<dbReference type="SUPFAM" id="SSF53597">
    <property type="entry name" value="Dihydrofolate reductase-like"/>
    <property type="match status" value="1"/>
</dbReference>
<dbReference type="PATRIC" id="fig|758847.3.peg.3843"/>
<accession>K8Y3L2</accession>
<proteinExistence type="predicted"/>
<evidence type="ECO:0000313" key="1">
    <source>
        <dbReference type="EMBL" id="EKT85297.1"/>
    </source>
</evidence>
<dbReference type="InterPro" id="IPR024072">
    <property type="entry name" value="DHFR-like_dom_sf"/>
</dbReference>
<dbReference type="KEGG" id="lst:LSS_18449"/>
<gene>
    <name evidence="1" type="ORF">LSS_18449</name>
</gene>
<dbReference type="AlphaFoldDB" id="K8Y3L2"/>
<reference evidence="1 2" key="2">
    <citation type="journal article" date="2014" name="Emerg. Microbes Infect.">
        <title>Potential impact on kidney infection: a whole-genome analysis of Leptospira santarosai serovar Shermani.</title>
        <authorList>
            <person name="Chou L.F."/>
            <person name="Chen T.W."/>
            <person name="Ko Y.C."/>
            <person name="Pan M.J."/>
            <person name="Tian Y.C."/>
            <person name="Chiu C.H."/>
            <person name="Tang P."/>
            <person name="Hung C.C."/>
            <person name="Yang C.W."/>
        </authorList>
    </citation>
    <scope>NUCLEOTIDE SEQUENCE</scope>
    <source>
        <strain evidence="1 2">LT 821</strain>
    </source>
</reference>
<evidence type="ECO:0000313" key="2">
    <source>
        <dbReference type="Proteomes" id="UP000035800"/>
    </source>
</evidence>
<protein>
    <submittedName>
        <fullName evidence="1">Uncharacterized protein</fullName>
    </submittedName>
</protein>
<dbReference type="STRING" id="758847.LSS_18449"/>